<dbReference type="AlphaFoldDB" id="A0A6M8STH3"/>
<dbReference type="InterPro" id="IPR001095">
    <property type="entry name" value="Acetyl_CoA_COase_a_su"/>
</dbReference>
<dbReference type="UniPathway" id="UPA00655">
    <property type="reaction ID" value="UER00711"/>
</dbReference>
<comment type="pathway">
    <text evidence="1 10">Lipid metabolism; malonyl-CoA biosynthesis; malonyl-CoA from acetyl-CoA: step 1/1.</text>
</comment>
<dbReference type="InterPro" id="IPR029045">
    <property type="entry name" value="ClpP/crotonase-like_dom_sf"/>
</dbReference>
<dbReference type="PRINTS" id="PR01069">
    <property type="entry name" value="ACCCTRFRASEA"/>
</dbReference>
<reference evidence="12 13" key="1">
    <citation type="submission" date="2020-05" db="EMBL/GenBank/DDBJ databases">
        <title>Complete genome sequence of Deefgea sp. D17.</title>
        <authorList>
            <person name="Bae J.-W."/>
            <person name="Han J.E."/>
        </authorList>
    </citation>
    <scope>NUCLEOTIDE SEQUENCE [LARGE SCALE GENOMIC DNA]</scope>
    <source>
        <strain evidence="12 13">D17</strain>
    </source>
</reference>
<evidence type="ECO:0000256" key="3">
    <source>
        <dbReference type="ARBA" id="ARBA00022679"/>
    </source>
</evidence>
<dbReference type="PANTHER" id="PTHR42853:SF3">
    <property type="entry name" value="ACETYL-COENZYME A CARBOXYLASE CARBOXYL TRANSFERASE SUBUNIT ALPHA, CHLOROPLASTIC"/>
    <property type="match status" value="1"/>
</dbReference>
<keyword evidence="5 10" id="KW-0276">Fatty acid metabolism</keyword>
<evidence type="ECO:0000256" key="1">
    <source>
        <dbReference type="ARBA" id="ARBA00004956"/>
    </source>
</evidence>
<dbReference type="EMBL" id="CP054143">
    <property type="protein sequence ID" value="QKJ67991.1"/>
    <property type="molecule type" value="Genomic_DNA"/>
</dbReference>
<dbReference type="GO" id="GO:0003989">
    <property type="term" value="F:acetyl-CoA carboxylase activity"/>
    <property type="evidence" value="ECO:0007669"/>
    <property type="project" value="InterPro"/>
</dbReference>
<dbReference type="NCBIfam" id="TIGR00513">
    <property type="entry name" value="accA"/>
    <property type="match status" value="1"/>
</dbReference>
<sequence length="322" mass="35749">MKTTFLDFEQSVAELENKIEELRYVQDDSAVDISVEISHLEKKSQELTKTIYAKLSPWQISQVARHPQRPYTYDYIAGIFTDFQELHGDRAFADDLAIVGGLARFNGQSVMVIGHQKGRDTKEKIMRNFGMPRPEGYRKALRLMKLAEKFNIPVITFVDTPGAYPGIGAEERGQSEAIGRNLFEMAKLRVPTICTIIGEGGSGGALAIAVGDIVQMLQYSTYSVISPEGCATILWKTAERASDAAEALGITATRLKTLGLVDKVINEPVGGAHRDYQLMMSAMKKSIADGLKNLQAKSIDQLLDDRFERLMEYGKFKEESVA</sequence>
<dbReference type="RefSeq" id="WP_173534492.1">
    <property type="nucleotide sequence ID" value="NZ_CP054143.1"/>
</dbReference>
<dbReference type="SUPFAM" id="SSF52096">
    <property type="entry name" value="ClpP/crotonase"/>
    <property type="match status" value="1"/>
</dbReference>
<evidence type="ECO:0000259" key="11">
    <source>
        <dbReference type="PROSITE" id="PS50989"/>
    </source>
</evidence>
<evidence type="ECO:0000256" key="6">
    <source>
        <dbReference type="ARBA" id="ARBA00022840"/>
    </source>
</evidence>
<evidence type="ECO:0000256" key="2">
    <source>
        <dbReference type="ARBA" id="ARBA00022516"/>
    </source>
</evidence>
<evidence type="ECO:0000256" key="4">
    <source>
        <dbReference type="ARBA" id="ARBA00022741"/>
    </source>
</evidence>
<name>A0A6M8STH3_9NEIS</name>
<dbReference type="GO" id="GO:0006633">
    <property type="term" value="P:fatty acid biosynthetic process"/>
    <property type="evidence" value="ECO:0007669"/>
    <property type="project" value="UniProtKB-KW"/>
</dbReference>
<keyword evidence="10" id="KW-0963">Cytoplasm</keyword>
<protein>
    <recommendedName>
        <fullName evidence="10">Acetyl-coenzyme A carboxylase carboxyl transferase subunit alpha</fullName>
        <shortName evidence="10">ACCase subunit alpha</shortName>
        <shortName evidence="10">Acetyl-CoA carboxylase carboxyltransferase subunit alpha</shortName>
        <ecNumber evidence="10">2.1.3.15</ecNumber>
    </recommendedName>
</protein>
<feature type="domain" description="CoA carboxyltransferase C-terminal" evidence="11">
    <location>
        <begin position="39"/>
        <end position="293"/>
    </location>
</feature>
<evidence type="ECO:0000256" key="7">
    <source>
        <dbReference type="ARBA" id="ARBA00023098"/>
    </source>
</evidence>
<dbReference type="Pfam" id="PF03255">
    <property type="entry name" value="ACCA"/>
    <property type="match status" value="1"/>
</dbReference>
<proteinExistence type="inferred from homology"/>
<dbReference type="Gene3D" id="3.90.226.10">
    <property type="entry name" value="2-enoyl-CoA Hydratase, Chain A, domain 1"/>
    <property type="match status" value="1"/>
</dbReference>
<keyword evidence="3 10" id="KW-0808">Transferase</keyword>
<dbReference type="GO" id="GO:2001295">
    <property type="term" value="P:malonyl-CoA biosynthetic process"/>
    <property type="evidence" value="ECO:0007669"/>
    <property type="project" value="UniProtKB-UniRule"/>
</dbReference>
<evidence type="ECO:0000256" key="5">
    <source>
        <dbReference type="ARBA" id="ARBA00022832"/>
    </source>
</evidence>
<dbReference type="NCBIfam" id="NF004344">
    <property type="entry name" value="PRK05724.1"/>
    <property type="match status" value="1"/>
</dbReference>
<dbReference type="InterPro" id="IPR011763">
    <property type="entry name" value="COA_CT_C"/>
</dbReference>
<gene>
    <name evidence="10" type="primary">accA</name>
    <name evidence="12" type="ORF">HQN60_15380</name>
</gene>
<evidence type="ECO:0000256" key="8">
    <source>
        <dbReference type="ARBA" id="ARBA00023160"/>
    </source>
</evidence>
<evidence type="ECO:0000256" key="9">
    <source>
        <dbReference type="ARBA" id="ARBA00049152"/>
    </source>
</evidence>
<comment type="subcellular location">
    <subcellularLocation>
        <location evidence="10">Cytoplasm</location>
    </subcellularLocation>
</comment>
<dbReference type="GO" id="GO:0005524">
    <property type="term" value="F:ATP binding"/>
    <property type="evidence" value="ECO:0007669"/>
    <property type="project" value="UniProtKB-KW"/>
</dbReference>
<comment type="catalytic activity">
    <reaction evidence="9 10">
        <text>N(6)-carboxybiotinyl-L-lysyl-[protein] + acetyl-CoA = N(6)-biotinyl-L-lysyl-[protein] + malonyl-CoA</text>
        <dbReference type="Rhea" id="RHEA:54728"/>
        <dbReference type="Rhea" id="RHEA-COMP:10505"/>
        <dbReference type="Rhea" id="RHEA-COMP:10506"/>
        <dbReference type="ChEBI" id="CHEBI:57288"/>
        <dbReference type="ChEBI" id="CHEBI:57384"/>
        <dbReference type="ChEBI" id="CHEBI:83144"/>
        <dbReference type="ChEBI" id="CHEBI:83145"/>
        <dbReference type="EC" id="2.1.3.15"/>
    </reaction>
</comment>
<keyword evidence="12" id="KW-0436">Ligase</keyword>
<dbReference type="PROSITE" id="PS50989">
    <property type="entry name" value="COA_CT_CTER"/>
    <property type="match status" value="1"/>
</dbReference>
<dbReference type="NCBIfam" id="NF041504">
    <property type="entry name" value="AccA_sub"/>
    <property type="match status" value="1"/>
</dbReference>
<evidence type="ECO:0000256" key="10">
    <source>
        <dbReference type="HAMAP-Rule" id="MF_00823"/>
    </source>
</evidence>
<keyword evidence="7 10" id="KW-0443">Lipid metabolism</keyword>
<dbReference type="PANTHER" id="PTHR42853">
    <property type="entry name" value="ACETYL-COENZYME A CARBOXYLASE CARBOXYL TRANSFERASE SUBUNIT ALPHA"/>
    <property type="match status" value="1"/>
</dbReference>
<comment type="function">
    <text evidence="10">Component of the acetyl coenzyme A carboxylase (ACC) complex. First, biotin carboxylase catalyzes the carboxylation of biotin on its carrier protein (BCCP) and then the CO(2) group is transferred by the carboxyltransferase to acetyl-CoA to form malonyl-CoA.</text>
</comment>
<keyword evidence="13" id="KW-1185">Reference proteome</keyword>
<keyword evidence="6 10" id="KW-0067">ATP-binding</keyword>
<keyword evidence="4 10" id="KW-0547">Nucleotide-binding</keyword>
<evidence type="ECO:0000313" key="13">
    <source>
        <dbReference type="Proteomes" id="UP000504844"/>
    </source>
</evidence>
<keyword evidence="2 10" id="KW-0444">Lipid biosynthesis</keyword>
<accession>A0A6M8STH3</accession>
<dbReference type="HAMAP" id="MF_00823">
    <property type="entry name" value="AcetylCoA_CT_alpha"/>
    <property type="match status" value="1"/>
</dbReference>
<comment type="subunit">
    <text evidence="10">Acetyl-CoA carboxylase is a heterohexamer composed of biotin carboxyl carrier protein (AccB), biotin carboxylase (AccC) and two subunits each of ACCase subunit alpha (AccA) and ACCase subunit beta (AccD).</text>
</comment>
<evidence type="ECO:0000313" key="12">
    <source>
        <dbReference type="EMBL" id="QKJ67991.1"/>
    </source>
</evidence>
<dbReference type="GO" id="GO:0009317">
    <property type="term" value="C:acetyl-CoA carboxylase complex"/>
    <property type="evidence" value="ECO:0007669"/>
    <property type="project" value="InterPro"/>
</dbReference>
<comment type="similarity">
    <text evidence="10">Belongs to the AccA family.</text>
</comment>
<dbReference type="Proteomes" id="UP000504844">
    <property type="component" value="Chromosome"/>
</dbReference>
<keyword evidence="8 10" id="KW-0275">Fatty acid biosynthesis</keyword>
<dbReference type="EC" id="2.1.3.15" evidence="10"/>
<organism evidence="12 13">
    <name type="scientific">Deefgea piscis</name>
    <dbReference type="NCBI Taxonomy" id="2739061"/>
    <lineage>
        <taxon>Bacteria</taxon>
        <taxon>Pseudomonadati</taxon>
        <taxon>Pseudomonadota</taxon>
        <taxon>Betaproteobacteria</taxon>
        <taxon>Neisseriales</taxon>
        <taxon>Chitinibacteraceae</taxon>
        <taxon>Deefgea</taxon>
    </lineage>
</organism>
<dbReference type="KEGG" id="dee:HQN60_15380"/>
<dbReference type="GO" id="GO:0016743">
    <property type="term" value="F:carboxyl- or carbamoyltransferase activity"/>
    <property type="evidence" value="ECO:0007669"/>
    <property type="project" value="UniProtKB-UniRule"/>
</dbReference>